<comment type="similarity">
    <text evidence="2">Belongs to the YkuD family.</text>
</comment>
<evidence type="ECO:0000313" key="8">
    <source>
        <dbReference type="EMBL" id="NKI16321.1"/>
    </source>
</evidence>
<name>A0ABX1GBL5_9GAMM</name>
<evidence type="ECO:0000256" key="2">
    <source>
        <dbReference type="ARBA" id="ARBA00005992"/>
    </source>
</evidence>
<comment type="pathway">
    <text evidence="1">Cell wall biogenesis; peptidoglycan biosynthesis.</text>
</comment>
<evidence type="ECO:0000256" key="4">
    <source>
        <dbReference type="ARBA" id="ARBA00022960"/>
    </source>
</evidence>
<dbReference type="Pfam" id="PF03734">
    <property type="entry name" value="YkuD"/>
    <property type="match status" value="1"/>
</dbReference>
<gene>
    <name evidence="8" type="ORF">HCU74_02695</name>
</gene>
<evidence type="ECO:0000256" key="6">
    <source>
        <dbReference type="ARBA" id="ARBA00023316"/>
    </source>
</evidence>
<evidence type="ECO:0000256" key="1">
    <source>
        <dbReference type="ARBA" id="ARBA00004752"/>
    </source>
</evidence>
<dbReference type="Proteomes" id="UP000765845">
    <property type="component" value="Unassembled WGS sequence"/>
</dbReference>
<comment type="caution">
    <text evidence="8">The sequence shown here is derived from an EMBL/GenBank/DDBJ whole genome shotgun (WGS) entry which is preliminary data.</text>
</comment>
<dbReference type="EMBL" id="JAAWWK010000001">
    <property type="protein sequence ID" value="NKI16321.1"/>
    <property type="molecule type" value="Genomic_DNA"/>
</dbReference>
<keyword evidence="3" id="KW-0808">Transferase</keyword>
<feature type="domain" description="L,D-TPase catalytic" evidence="7">
    <location>
        <begin position="1"/>
        <end position="47"/>
    </location>
</feature>
<evidence type="ECO:0000256" key="3">
    <source>
        <dbReference type="ARBA" id="ARBA00022679"/>
    </source>
</evidence>
<organism evidence="8 9">
    <name type="scientific">Spongiibacter thalassae</name>
    <dbReference type="NCBI Taxonomy" id="2721624"/>
    <lineage>
        <taxon>Bacteria</taxon>
        <taxon>Pseudomonadati</taxon>
        <taxon>Pseudomonadota</taxon>
        <taxon>Gammaproteobacteria</taxon>
        <taxon>Cellvibrionales</taxon>
        <taxon>Spongiibacteraceae</taxon>
        <taxon>Spongiibacter</taxon>
    </lineage>
</organism>
<evidence type="ECO:0000259" key="7">
    <source>
        <dbReference type="Pfam" id="PF03734"/>
    </source>
</evidence>
<protein>
    <submittedName>
        <fullName evidence="8">L,D-transpeptidase family protein</fullName>
    </submittedName>
</protein>
<proteinExistence type="inferred from homology"/>
<accession>A0ABX1GBL5</accession>
<keyword evidence="5" id="KW-0573">Peptidoglycan synthesis</keyword>
<dbReference type="CDD" id="cd16913">
    <property type="entry name" value="YkuD_like"/>
    <property type="match status" value="1"/>
</dbReference>
<dbReference type="PANTHER" id="PTHR41533:SF2">
    <property type="entry name" value="BLR7131 PROTEIN"/>
    <property type="match status" value="1"/>
</dbReference>
<keyword evidence="6" id="KW-0961">Cell wall biogenesis/degradation</keyword>
<dbReference type="SUPFAM" id="SSF141523">
    <property type="entry name" value="L,D-transpeptidase catalytic domain-like"/>
    <property type="match status" value="1"/>
</dbReference>
<keyword evidence="4" id="KW-0133">Cell shape</keyword>
<dbReference type="InterPro" id="IPR038063">
    <property type="entry name" value="Transpep_catalytic_dom"/>
</dbReference>
<keyword evidence="9" id="KW-1185">Reference proteome</keyword>
<dbReference type="InterPro" id="IPR005490">
    <property type="entry name" value="LD_TPept_cat_dom"/>
</dbReference>
<evidence type="ECO:0000313" key="9">
    <source>
        <dbReference type="Proteomes" id="UP000765845"/>
    </source>
</evidence>
<evidence type="ECO:0000256" key="5">
    <source>
        <dbReference type="ARBA" id="ARBA00022984"/>
    </source>
</evidence>
<reference evidence="8 9" key="1">
    <citation type="submission" date="2020-04" db="EMBL/GenBank/DDBJ databases">
        <authorList>
            <person name="Yoon J."/>
        </authorList>
    </citation>
    <scope>NUCLEOTIDE SEQUENCE [LARGE SCALE GENOMIC DNA]</scope>
    <source>
        <strain evidence="8 9">KMU-166</strain>
    </source>
</reference>
<dbReference type="InterPro" id="IPR052905">
    <property type="entry name" value="LD-transpeptidase_YkuD-like"/>
</dbReference>
<dbReference type="PANTHER" id="PTHR41533">
    <property type="entry name" value="L,D-TRANSPEPTIDASE HI_1667-RELATED"/>
    <property type="match status" value="1"/>
</dbReference>
<sequence length="90" mass="10791">MFPNKHAVYIHDTPSRELFQKTLLDFSSGCIRVERPRKPAEWVLANTIDWPPPACNRLWTRESSEGVMSRRQYRYILFILPFWTRATTRH</sequence>